<evidence type="ECO:0000313" key="2">
    <source>
        <dbReference type="Proteomes" id="UP000291404"/>
    </source>
</evidence>
<evidence type="ECO:0000313" key="1">
    <source>
        <dbReference type="EMBL" id="TBU05710.1"/>
    </source>
</evidence>
<gene>
    <name evidence="1" type="ORF">CWI36_0593p0010</name>
</gene>
<dbReference type="VEuPathDB" id="MicrosporidiaDB:CWI36_0593p0010"/>
<keyword evidence="2" id="KW-1185">Reference proteome</keyword>
<comment type="caution">
    <text evidence="1">The sequence shown here is derived from an EMBL/GenBank/DDBJ whole genome shotgun (WGS) entry which is preliminary data.</text>
</comment>
<dbReference type="AlphaFoldDB" id="A0A4Q9LFQ3"/>
<organism evidence="1 2">
    <name type="scientific">Hamiltosporidium magnivora</name>
    <dbReference type="NCBI Taxonomy" id="148818"/>
    <lineage>
        <taxon>Eukaryota</taxon>
        <taxon>Fungi</taxon>
        <taxon>Fungi incertae sedis</taxon>
        <taxon>Microsporidia</taxon>
        <taxon>Dubosqiidae</taxon>
        <taxon>Hamiltosporidium</taxon>
    </lineage>
</organism>
<accession>A0A4Q9LFQ3</accession>
<protein>
    <submittedName>
        <fullName evidence="1">Uncharacterized protein</fullName>
    </submittedName>
</protein>
<dbReference type="EMBL" id="PITI01000593">
    <property type="protein sequence ID" value="TBU05710.1"/>
    <property type="molecule type" value="Genomic_DNA"/>
</dbReference>
<proteinExistence type="predicted"/>
<name>A0A4Q9LFQ3_9MICR</name>
<dbReference type="Proteomes" id="UP000291404">
    <property type="component" value="Unassembled WGS sequence"/>
</dbReference>
<sequence>MRVKHLVDSILRKKFQPIYINNLTDKYDLFMIDCVDLRRYDDQKDGIVNRKHFTVCENSLVFLFDNFGIM</sequence>
<reference evidence="1 2" key="1">
    <citation type="submission" date="2017-12" db="EMBL/GenBank/DDBJ databases">
        <authorList>
            <person name="Pombert J.-F."/>
            <person name="Haag K.L."/>
            <person name="Ebert D."/>
        </authorList>
    </citation>
    <scope>NUCLEOTIDE SEQUENCE [LARGE SCALE GENOMIC DNA]</scope>
    <source>
        <strain evidence="1">BE-OM-2</strain>
    </source>
</reference>